<keyword evidence="3" id="KW-1185">Reference proteome</keyword>
<name>A0A3M7M899_9PLEO</name>
<dbReference type="EMBL" id="KE747824">
    <property type="protein sequence ID" value="RMZ70715.1"/>
    <property type="molecule type" value="Genomic_DNA"/>
</dbReference>
<dbReference type="PANTHER" id="PTHR42040:SF1">
    <property type="entry name" value="INNER KINETOCHORE SUBUNIT FTA4"/>
    <property type="match status" value="1"/>
</dbReference>
<dbReference type="InterPro" id="IPR025207">
    <property type="entry name" value="Sim4_Fta4"/>
</dbReference>
<evidence type="ECO:0000256" key="1">
    <source>
        <dbReference type="SAM" id="MobiDB-lite"/>
    </source>
</evidence>
<dbReference type="GO" id="GO:0031511">
    <property type="term" value="C:Mis6-Sim4 complex"/>
    <property type="evidence" value="ECO:0007669"/>
    <property type="project" value="InterPro"/>
</dbReference>
<dbReference type="OrthoDB" id="21214at2759"/>
<protein>
    <submittedName>
        <fullName evidence="2">Kinetochore fta4</fullName>
    </submittedName>
</protein>
<evidence type="ECO:0000313" key="2">
    <source>
        <dbReference type="EMBL" id="RMZ70715.1"/>
    </source>
</evidence>
<dbReference type="PANTHER" id="PTHR42040">
    <property type="entry name" value="INNER KINETOCHORE SUBUNIT FTA4"/>
    <property type="match status" value="1"/>
</dbReference>
<reference evidence="2 3" key="1">
    <citation type="journal article" date="2014" name="PLoS ONE">
        <title>De novo Genome Assembly of the Fungal Plant Pathogen Pyrenophora semeniperda.</title>
        <authorList>
            <person name="Soliai M.M."/>
            <person name="Meyer S.E."/>
            <person name="Udall J.A."/>
            <person name="Elzinga D.E."/>
            <person name="Hermansen R.A."/>
            <person name="Bodily P.M."/>
            <person name="Hart A.A."/>
            <person name="Coleman C.E."/>
        </authorList>
    </citation>
    <scope>NUCLEOTIDE SEQUENCE [LARGE SCALE GENOMIC DNA]</scope>
    <source>
        <strain evidence="2 3">CCB06</strain>
        <tissue evidence="2">Mycelium</tissue>
    </source>
</reference>
<dbReference type="Pfam" id="PF13093">
    <property type="entry name" value="FTA4"/>
    <property type="match status" value="1"/>
</dbReference>
<dbReference type="AlphaFoldDB" id="A0A3M7M899"/>
<accession>A0A3M7M899</accession>
<dbReference type="Proteomes" id="UP000265663">
    <property type="component" value="Unassembled WGS sequence"/>
</dbReference>
<gene>
    <name evidence="2" type="ORF">GMOD_00000846</name>
</gene>
<proteinExistence type="predicted"/>
<evidence type="ECO:0000313" key="3">
    <source>
        <dbReference type="Proteomes" id="UP000265663"/>
    </source>
</evidence>
<organism evidence="2 3">
    <name type="scientific">Pyrenophora seminiperda CCB06</name>
    <dbReference type="NCBI Taxonomy" id="1302712"/>
    <lineage>
        <taxon>Eukaryota</taxon>
        <taxon>Fungi</taxon>
        <taxon>Dikarya</taxon>
        <taxon>Ascomycota</taxon>
        <taxon>Pezizomycotina</taxon>
        <taxon>Dothideomycetes</taxon>
        <taxon>Pleosporomycetidae</taxon>
        <taxon>Pleosporales</taxon>
        <taxon>Pleosporineae</taxon>
        <taxon>Pleosporaceae</taxon>
        <taxon>Pyrenophora</taxon>
    </lineage>
</organism>
<sequence>MQDKRVHPDASPQSDQYIPIPIPQPPDNLTMDRRVPAVASTQATIVEQKQTFLKTRKHILSRGIPPSERLRTLAQDGGIELSVMKGVLDKVNRDLKQHSRKVYSRQMIEHVVEQIDTLYWESGAQHVDDEDLHAASDTHGDDANALYQGDDLTHDENIARLPATWHARDANSNITQDEYLSSVSRLQELSAHRQTLQNRLDTYRTLLSLLEPYRQPKENIQPNLVWRDAPLAPELTKMRTLAVRVAARVEERLGHVQVPGTAEDGEDVDMEDLSNHGRRKVDAVLASW</sequence>
<feature type="region of interest" description="Disordered" evidence="1">
    <location>
        <begin position="1"/>
        <end position="21"/>
    </location>
</feature>